<evidence type="ECO:0000313" key="5">
    <source>
        <dbReference type="EMBL" id="RFU31611.1"/>
    </source>
</evidence>
<protein>
    <recommendedName>
        <fullName evidence="7">Cytochrome b5 heme-binding domain-containing protein</fullName>
    </recommendedName>
</protein>
<evidence type="ECO:0000259" key="4">
    <source>
        <dbReference type="PROSITE" id="PS51349"/>
    </source>
</evidence>
<name>A0A3E2HEU7_SCYLI</name>
<dbReference type="InterPro" id="IPR036400">
    <property type="entry name" value="Cyt_B5-like_heme/steroid_sf"/>
</dbReference>
<gene>
    <name evidence="5" type="ORF">B7463_g4745</name>
</gene>
<evidence type="ECO:0000313" key="6">
    <source>
        <dbReference type="Proteomes" id="UP000258309"/>
    </source>
</evidence>
<feature type="non-terminal residue" evidence="5">
    <location>
        <position position="1"/>
    </location>
</feature>
<dbReference type="Gene3D" id="3.10.120.10">
    <property type="entry name" value="Cytochrome b5-like heme/steroid binding domain"/>
    <property type="match status" value="1"/>
</dbReference>
<evidence type="ECO:0000259" key="3">
    <source>
        <dbReference type="PROSITE" id="PS50255"/>
    </source>
</evidence>
<feature type="domain" description="FMN hydroxy acid dehydrogenase" evidence="4">
    <location>
        <begin position="1"/>
        <end position="315"/>
    </location>
</feature>
<keyword evidence="6" id="KW-1185">Reference proteome</keyword>
<proteinExistence type="predicted"/>
<dbReference type="PANTHER" id="PTHR10578:SF82">
    <property type="entry name" value="CYTOCHROME B2, PUTATIVE (AFU_ORTHOLOGUE AFUA_1G07200)-RELATED"/>
    <property type="match status" value="1"/>
</dbReference>
<dbReference type="Proteomes" id="UP000258309">
    <property type="component" value="Unassembled WGS sequence"/>
</dbReference>
<feature type="non-terminal residue" evidence="5">
    <location>
        <position position="317"/>
    </location>
</feature>
<dbReference type="AlphaFoldDB" id="A0A3E2HEU7"/>
<dbReference type="OrthoDB" id="1925334at2759"/>
<evidence type="ECO:0000256" key="1">
    <source>
        <dbReference type="ARBA" id="ARBA00001917"/>
    </source>
</evidence>
<evidence type="ECO:0008006" key="7">
    <source>
        <dbReference type="Google" id="ProtNLM"/>
    </source>
</evidence>
<dbReference type="InterPro" id="IPR013785">
    <property type="entry name" value="Aldolase_TIM"/>
</dbReference>
<dbReference type="SMART" id="SM01117">
    <property type="entry name" value="Cyt-b5"/>
    <property type="match status" value="1"/>
</dbReference>
<dbReference type="STRING" id="5539.A0A3E2HEU7"/>
<comment type="cofactor">
    <cofactor evidence="1">
        <name>FMN</name>
        <dbReference type="ChEBI" id="CHEBI:58210"/>
    </cofactor>
</comment>
<dbReference type="Pfam" id="PF00173">
    <property type="entry name" value="Cyt-b5"/>
    <property type="match status" value="1"/>
</dbReference>
<feature type="domain" description="Cytochrome b5 heme-binding" evidence="3">
    <location>
        <begin position="4"/>
        <end position="54"/>
    </location>
</feature>
<comment type="caution">
    <text evidence="5">The sequence shown here is derived from an EMBL/GenBank/DDBJ whole genome shotgun (WGS) entry which is preliminary data.</text>
</comment>
<dbReference type="Gene3D" id="3.20.20.70">
    <property type="entry name" value="Aldolase class I"/>
    <property type="match status" value="1"/>
</dbReference>
<dbReference type="PANTHER" id="PTHR10578">
    <property type="entry name" value="S -2-HYDROXY-ACID OXIDASE-RELATED"/>
    <property type="match status" value="1"/>
</dbReference>
<dbReference type="OMA" id="YYYSAAN"/>
<reference evidence="5 6" key="1">
    <citation type="submission" date="2018-05" db="EMBL/GenBank/DDBJ databases">
        <title>Draft genome sequence of Scytalidium lignicola DSM 105466, a ubiquitous saprotrophic fungus.</title>
        <authorList>
            <person name="Buettner E."/>
            <person name="Gebauer A.M."/>
            <person name="Hofrichter M."/>
            <person name="Liers C."/>
            <person name="Kellner H."/>
        </authorList>
    </citation>
    <scope>NUCLEOTIDE SEQUENCE [LARGE SCALE GENOMIC DNA]</scope>
    <source>
        <strain evidence="5 6">DSM 105466</strain>
    </source>
</reference>
<dbReference type="InterPro" id="IPR001199">
    <property type="entry name" value="Cyt_B5-like_heme/steroid-bd"/>
</dbReference>
<dbReference type="InterPro" id="IPR037396">
    <property type="entry name" value="FMN_HAD"/>
</dbReference>
<dbReference type="GO" id="GO:0016491">
    <property type="term" value="F:oxidoreductase activity"/>
    <property type="evidence" value="ECO:0007669"/>
    <property type="project" value="UniProtKB-KW"/>
</dbReference>
<accession>A0A3E2HEU7</accession>
<dbReference type="PROSITE" id="PS51349">
    <property type="entry name" value="FMN_HYDROXY_ACID_DH_2"/>
    <property type="match status" value="1"/>
</dbReference>
<dbReference type="InterPro" id="IPR000262">
    <property type="entry name" value="FMN-dep_DH"/>
</dbReference>
<organism evidence="5 6">
    <name type="scientific">Scytalidium lignicola</name>
    <name type="common">Hyphomycete</name>
    <dbReference type="NCBI Taxonomy" id="5539"/>
    <lineage>
        <taxon>Eukaryota</taxon>
        <taxon>Fungi</taxon>
        <taxon>Dikarya</taxon>
        <taxon>Ascomycota</taxon>
        <taxon>Pezizomycotina</taxon>
        <taxon>Leotiomycetes</taxon>
        <taxon>Leotiomycetes incertae sedis</taxon>
        <taxon>Scytalidium</taxon>
    </lineage>
</organism>
<keyword evidence="2" id="KW-0560">Oxidoreductase</keyword>
<sequence>MATPRLLSLAEVAKHITPKDCWVVLYGNVYNVSDIVSNHPGGSQAIFQLAGPKAFLGPVATEPIPNFTVKEPEVTAMDQNNGSVPLHTLLNMDEIEVATRKINRKAWAYYYSAANDKINAFVSGKREDDERSNNVTAIWDSGLINTAGGIGVQLFAGIDSSLTWEDTLQWLTAHTHLPIIINGLQTHDDAYIVSTYAPTIKGIILSNHGGCSLDITPPAVHTLLEIRKLCPEVFGRLDVWVDGGIRRGTDMVKALCLGAKAVGIGRPALWGLAAGGVEGVERTLQILLDETTICMRLLVQNLGDPGPQYVFPPFSFA</sequence>
<dbReference type="SUPFAM" id="SSF51395">
    <property type="entry name" value="FMN-linked oxidoreductases"/>
    <property type="match status" value="1"/>
</dbReference>
<dbReference type="SUPFAM" id="SSF55856">
    <property type="entry name" value="Cytochrome b5-like heme/steroid binding domain"/>
    <property type="match status" value="1"/>
</dbReference>
<dbReference type="PROSITE" id="PS50255">
    <property type="entry name" value="CYTOCHROME_B5_2"/>
    <property type="match status" value="1"/>
</dbReference>
<evidence type="ECO:0000256" key="2">
    <source>
        <dbReference type="ARBA" id="ARBA00023002"/>
    </source>
</evidence>
<dbReference type="Pfam" id="PF01070">
    <property type="entry name" value="FMN_dh"/>
    <property type="match status" value="1"/>
</dbReference>
<dbReference type="EMBL" id="NCSJ02000072">
    <property type="protein sequence ID" value="RFU31611.1"/>
    <property type="molecule type" value="Genomic_DNA"/>
</dbReference>